<keyword evidence="2" id="KW-1185">Reference proteome</keyword>
<evidence type="ECO:0008006" key="3">
    <source>
        <dbReference type="Google" id="ProtNLM"/>
    </source>
</evidence>
<dbReference type="RefSeq" id="WP_386432788.1">
    <property type="nucleotide sequence ID" value="NZ_JBHSBB010000014.1"/>
</dbReference>
<evidence type="ECO:0000313" key="2">
    <source>
        <dbReference type="Proteomes" id="UP001595765"/>
    </source>
</evidence>
<accession>A0ABV8HWD9</accession>
<organism evidence="1 2">
    <name type="scientific">Streptomyces polygonati</name>
    <dbReference type="NCBI Taxonomy" id="1617087"/>
    <lineage>
        <taxon>Bacteria</taxon>
        <taxon>Bacillati</taxon>
        <taxon>Actinomycetota</taxon>
        <taxon>Actinomycetes</taxon>
        <taxon>Kitasatosporales</taxon>
        <taxon>Streptomycetaceae</taxon>
        <taxon>Streptomyces</taxon>
    </lineage>
</organism>
<comment type="caution">
    <text evidence="1">The sequence shown here is derived from an EMBL/GenBank/DDBJ whole genome shotgun (WGS) entry which is preliminary data.</text>
</comment>
<dbReference type="Proteomes" id="UP001595765">
    <property type="component" value="Unassembled WGS sequence"/>
</dbReference>
<protein>
    <recommendedName>
        <fullName evidence="3">Holin</fullName>
    </recommendedName>
</protein>
<evidence type="ECO:0000313" key="1">
    <source>
        <dbReference type="EMBL" id="MFC4034529.1"/>
    </source>
</evidence>
<sequence length="88" mass="8512">MSSIGLPSGTTVVKTARTYAIDLAERVGATFVVATGGVLVTATAGNVGTVSFWQAVAAGGVAAAGSLIKGILARAFGTKDSASLAKGV</sequence>
<reference evidence="2" key="1">
    <citation type="journal article" date="2019" name="Int. J. Syst. Evol. Microbiol.">
        <title>The Global Catalogue of Microorganisms (GCM) 10K type strain sequencing project: providing services to taxonomists for standard genome sequencing and annotation.</title>
        <authorList>
            <consortium name="The Broad Institute Genomics Platform"/>
            <consortium name="The Broad Institute Genome Sequencing Center for Infectious Disease"/>
            <person name="Wu L."/>
            <person name="Ma J."/>
        </authorList>
    </citation>
    <scope>NUCLEOTIDE SEQUENCE [LARGE SCALE GENOMIC DNA]</scope>
    <source>
        <strain evidence="2">CGMCC 4.7237</strain>
    </source>
</reference>
<dbReference type="EMBL" id="JBHSBB010000014">
    <property type="protein sequence ID" value="MFC4034529.1"/>
    <property type="molecule type" value="Genomic_DNA"/>
</dbReference>
<proteinExistence type="predicted"/>
<name>A0ABV8HWD9_9ACTN</name>
<gene>
    <name evidence="1" type="ORF">ACFO3J_24075</name>
</gene>